<keyword evidence="7 8" id="KW-0998">Cell outer membrane</keyword>
<dbReference type="PANTHER" id="PTHR47234">
    <property type="match status" value="1"/>
</dbReference>
<dbReference type="PROSITE" id="PS52016">
    <property type="entry name" value="TONB_DEPENDENT_REC_3"/>
    <property type="match status" value="1"/>
</dbReference>
<evidence type="ECO:0000256" key="7">
    <source>
        <dbReference type="ARBA" id="ARBA00023237"/>
    </source>
</evidence>
<dbReference type="AlphaFoldDB" id="A0AA42CQL0"/>
<evidence type="ECO:0000256" key="3">
    <source>
        <dbReference type="ARBA" id="ARBA00022452"/>
    </source>
</evidence>
<keyword evidence="13" id="KW-0675">Receptor</keyword>
<keyword evidence="10" id="KW-0732">Signal</keyword>
<dbReference type="RefSeq" id="WP_179513512.1">
    <property type="nucleotide sequence ID" value="NZ_JANFAV010000007.1"/>
</dbReference>
<dbReference type="InterPro" id="IPR012910">
    <property type="entry name" value="Plug_dom"/>
</dbReference>
<keyword evidence="4 8" id="KW-0812">Transmembrane</keyword>
<feature type="chain" id="PRO_5041402116" evidence="10">
    <location>
        <begin position="23"/>
        <end position="764"/>
    </location>
</feature>
<dbReference type="PANTHER" id="PTHR47234:SF3">
    <property type="entry name" value="SECRETIN_TONB SHORT N-TERMINAL DOMAIN-CONTAINING PROTEIN"/>
    <property type="match status" value="1"/>
</dbReference>
<proteinExistence type="inferred from homology"/>
<comment type="caution">
    <text evidence="13">The sequence shown here is derived from an EMBL/GenBank/DDBJ whole genome shotgun (WGS) entry which is preliminary data.</text>
</comment>
<evidence type="ECO:0000256" key="1">
    <source>
        <dbReference type="ARBA" id="ARBA00004571"/>
    </source>
</evidence>
<comment type="subcellular location">
    <subcellularLocation>
        <location evidence="1 8">Cell outer membrane</location>
        <topology evidence="1 8">Multi-pass membrane protein</topology>
    </subcellularLocation>
</comment>
<keyword evidence="2 8" id="KW-0813">Transport</keyword>
<accession>A0AA42CQL0</accession>
<dbReference type="Proteomes" id="UP001165565">
    <property type="component" value="Unassembled WGS sequence"/>
</dbReference>
<evidence type="ECO:0000256" key="5">
    <source>
        <dbReference type="ARBA" id="ARBA00023077"/>
    </source>
</evidence>
<dbReference type="SUPFAM" id="SSF56935">
    <property type="entry name" value="Porins"/>
    <property type="match status" value="1"/>
</dbReference>
<dbReference type="Gene3D" id="2.170.130.10">
    <property type="entry name" value="TonB-dependent receptor, plug domain"/>
    <property type="match status" value="1"/>
</dbReference>
<name>A0AA42CQL0_9SPHN</name>
<dbReference type="InterPro" id="IPR036942">
    <property type="entry name" value="Beta-barrel_TonB_sf"/>
</dbReference>
<dbReference type="InterPro" id="IPR000531">
    <property type="entry name" value="Beta-barrel_TonB"/>
</dbReference>
<keyword evidence="3 8" id="KW-1134">Transmembrane beta strand</keyword>
<gene>
    <name evidence="13" type="ORF">NEE01_11610</name>
</gene>
<dbReference type="GO" id="GO:0009279">
    <property type="term" value="C:cell outer membrane"/>
    <property type="evidence" value="ECO:0007669"/>
    <property type="project" value="UniProtKB-SubCell"/>
</dbReference>
<dbReference type="EMBL" id="JANFAV010000007">
    <property type="protein sequence ID" value="MCW6535429.1"/>
    <property type="molecule type" value="Genomic_DNA"/>
</dbReference>
<evidence type="ECO:0000256" key="9">
    <source>
        <dbReference type="RuleBase" id="RU003357"/>
    </source>
</evidence>
<feature type="domain" description="TonB-dependent receptor-like beta-barrel" evidence="11">
    <location>
        <begin position="313"/>
        <end position="726"/>
    </location>
</feature>
<dbReference type="InterPro" id="IPR039426">
    <property type="entry name" value="TonB-dep_rcpt-like"/>
</dbReference>
<feature type="domain" description="TonB-dependent receptor plug" evidence="12">
    <location>
        <begin position="53"/>
        <end position="172"/>
    </location>
</feature>
<dbReference type="InterPro" id="IPR037066">
    <property type="entry name" value="Plug_dom_sf"/>
</dbReference>
<dbReference type="Pfam" id="PF07715">
    <property type="entry name" value="Plug"/>
    <property type="match status" value="1"/>
</dbReference>
<evidence type="ECO:0000256" key="6">
    <source>
        <dbReference type="ARBA" id="ARBA00023136"/>
    </source>
</evidence>
<dbReference type="Gene3D" id="2.40.170.20">
    <property type="entry name" value="TonB-dependent receptor, beta-barrel domain"/>
    <property type="match status" value="1"/>
</dbReference>
<keyword evidence="6 8" id="KW-0472">Membrane</keyword>
<evidence type="ECO:0000259" key="11">
    <source>
        <dbReference type="Pfam" id="PF00593"/>
    </source>
</evidence>
<evidence type="ECO:0000256" key="8">
    <source>
        <dbReference type="PROSITE-ProRule" id="PRU01360"/>
    </source>
</evidence>
<evidence type="ECO:0000256" key="2">
    <source>
        <dbReference type="ARBA" id="ARBA00022448"/>
    </source>
</evidence>
<sequence>MIRQLCLTSAALALGTATAARAQSAPDPQAPNAEASTDIVVVGSRGTPRLRTDTPAPVDVLSGDTLTDQGADNLTRALSALSPSFNFVPAVTSPSAAGTRPATLRGLTPDQVLVLVNGHRRHAAAVINTNNGVGRGTVPVDLNTIPASAIERIEVLRDGAAAQYGSDAIAGVINIVLRKDAGGGYASLRGGATERGDGGTLAAASRNGFSIGDGGFLTVTSEFRSRAHTNAAAVDPRFGRVTQRLGDPRSKDANLALNSEIPLGADITAYAFATAAGRFTESTPLFRLPSVSPGFYPRGFLPLIRQRTLDLGGAVGLRGAIADWNWDLSDTIGYNRADIRVANSVNTSLGAASPTSFDGGGQRYAQNIANLTIDRKIDLLAGANLAIGIEHRYEWYKLRKGEPLSYAGAGAQGFPGYNPPSPVHVDRHALSAFLDAELSLLPGLDLGGALRYEDYSDFGSRTIWKGSLFWRPAPFAAVRGAISTGFRAPSLQQQYFSTVTSQLSNGVLVNVGNFAVRDPVSRALGASPLRAETSRNYSGGIVLTPMRRLDLSIDVYRIDIKNRITFSESLTGPAVTAILLANGITNASQVRFFTNAADTRSEGIEATLHWSAGKASTGLLDLSLGYGGFRNKLTRLSTNSVLPSLPLLGTTSIGVLVDSQPLSKITANAGVTLGAFHLNANVVNYGPFRAAPLGTVQRFGPKTQVDLTLGVDAGKGTRFDLGVLNLTNVFPDQVIGQTDGRLYTEAGGLNFNGREFFARFSIRY</sequence>
<evidence type="ECO:0000259" key="12">
    <source>
        <dbReference type="Pfam" id="PF07715"/>
    </source>
</evidence>
<keyword evidence="14" id="KW-1185">Reference proteome</keyword>
<protein>
    <submittedName>
        <fullName evidence="13">TonB-dependent receptor</fullName>
    </submittedName>
</protein>
<dbReference type="Pfam" id="PF00593">
    <property type="entry name" value="TonB_dep_Rec_b-barrel"/>
    <property type="match status" value="1"/>
</dbReference>
<comment type="similarity">
    <text evidence="8 9">Belongs to the TonB-dependent receptor family.</text>
</comment>
<dbReference type="CDD" id="cd01347">
    <property type="entry name" value="ligand_gated_channel"/>
    <property type="match status" value="1"/>
</dbReference>
<reference evidence="13" key="1">
    <citation type="submission" date="2022-06" db="EMBL/GenBank/DDBJ databases">
        <title>Sphingomonas sp. nov. isolated from rhizosphere soil of tomato.</title>
        <authorList>
            <person name="Dong H."/>
            <person name="Gao R."/>
        </authorList>
    </citation>
    <scope>NUCLEOTIDE SEQUENCE</scope>
    <source>
        <strain evidence="13">MMSM24</strain>
    </source>
</reference>
<evidence type="ECO:0000256" key="10">
    <source>
        <dbReference type="SAM" id="SignalP"/>
    </source>
</evidence>
<evidence type="ECO:0000256" key="4">
    <source>
        <dbReference type="ARBA" id="ARBA00022692"/>
    </source>
</evidence>
<feature type="signal peptide" evidence="10">
    <location>
        <begin position="1"/>
        <end position="22"/>
    </location>
</feature>
<keyword evidence="5 9" id="KW-0798">TonB box</keyword>
<organism evidence="13 14">
    <name type="scientific">Sphingomonas lycopersici</name>
    <dbReference type="NCBI Taxonomy" id="2951807"/>
    <lineage>
        <taxon>Bacteria</taxon>
        <taxon>Pseudomonadati</taxon>
        <taxon>Pseudomonadota</taxon>
        <taxon>Alphaproteobacteria</taxon>
        <taxon>Sphingomonadales</taxon>
        <taxon>Sphingomonadaceae</taxon>
        <taxon>Sphingomonas</taxon>
    </lineage>
</organism>
<evidence type="ECO:0000313" key="14">
    <source>
        <dbReference type="Proteomes" id="UP001165565"/>
    </source>
</evidence>
<evidence type="ECO:0000313" key="13">
    <source>
        <dbReference type="EMBL" id="MCW6535429.1"/>
    </source>
</evidence>